<sequence length="131" mass="13608">MSGMLGQRRLPPQVLFLLSLLLGLLAGTAAYRYASAENWLPAALWGAVAVWLVVDAVRALGWMKNGRQLPGQAGASPAAARPQPAPSQAFSSQASAPTPVSVDPAVTGAPVNPLLQEAPGNRKVQSTDQLD</sequence>
<feature type="transmembrane region" description="Helical" evidence="2">
    <location>
        <begin position="40"/>
        <end position="60"/>
    </location>
</feature>
<dbReference type="EMBL" id="CP002536">
    <property type="protein sequence ID" value="ADY26645.1"/>
    <property type="molecule type" value="Genomic_DNA"/>
</dbReference>
<accession>F0RJZ9</accession>
<dbReference type="HOGENOM" id="CLU_1924132_0_0_0"/>
<evidence type="ECO:0000256" key="2">
    <source>
        <dbReference type="SAM" id="Phobius"/>
    </source>
</evidence>
<dbReference type="STRING" id="693977.Deipr_1507"/>
<dbReference type="AlphaFoldDB" id="F0RJZ9"/>
<name>F0RJZ9_DEIPM</name>
<keyword evidence="2" id="KW-0812">Transmembrane</keyword>
<evidence type="ECO:0000313" key="4">
    <source>
        <dbReference type="Proteomes" id="UP000007718"/>
    </source>
</evidence>
<evidence type="ECO:0000256" key="1">
    <source>
        <dbReference type="SAM" id="MobiDB-lite"/>
    </source>
</evidence>
<organism evidence="3 4">
    <name type="scientific">Deinococcus proteolyticus (strain ATCC 35074 / DSM 20540 / JCM 6276 / NBRC 101906 / NCIMB 13154 / VKM Ac-1939 / CCM 2703 / MRP)</name>
    <dbReference type="NCBI Taxonomy" id="693977"/>
    <lineage>
        <taxon>Bacteria</taxon>
        <taxon>Thermotogati</taxon>
        <taxon>Deinococcota</taxon>
        <taxon>Deinococci</taxon>
        <taxon>Deinococcales</taxon>
        <taxon>Deinococcaceae</taxon>
        <taxon>Deinococcus</taxon>
    </lineage>
</organism>
<feature type="compositionally biased region" description="Low complexity" evidence="1">
    <location>
        <begin position="69"/>
        <end position="97"/>
    </location>
</feature>
<proteinExistence type="predicted"/>
<keyword evidence="2" id="KW-0472">Membrane</keyword>
<dbReference type="KEGG" id="dpt:Deipr_1507"/>
<evidence type="ECO:0000313" key="3">
    <source>
        <dbReference type="EMBL" id="ADY26645.1"/>
    </source>
</evidence>
<protein>
    <submittedName>
        <fullName evidence="3">Uncharacterized protein</fullName>
    </submittedName>
</protein>
<gene>
    <name evidence="3" type="ordered locus">Deipr_1507</name>
</gene>
<reference evidence="3 4" key="2">
    <citation type="journal article" date="2012" name="Stand. Genomic Sci.">
        <title>Complete genome sequence of the orange-red pigmented, radioresistant Deinococcus proteolyticus type strain (MRP(T)).</title>
        <authorList>
            <person name="Copeland A."/>
            <person name="Zeytun A."/>
            <person name="Yassawong M."/>
            <person name="Nolan M."/>
            <person name="Lucas S."/>
            <person name="Hammon N."/>
            <person name="Deshpande S."/>
            <person name="Cheng J.F."/>
            <person name="Han C."/>
            <person name="Tapia R."/>
            <person name="Goodwin L.A."/>
            <person name="Pitluck S."/>
            <person name="Mavromatis K."/>
            <person name="Liolios K."/>
            <person name="Pagani I."/>
            <person name="Ivanova N."/>
            <person name="Mikhailova N."/>
            <person name="Pati A."/>
            <person name="Chen A."/>
            <person name="Palaniappan K."/>
            <person name="Land M."/>
            <person name="Hauser L."/>
            <person name="Jeffries C.D."/>
            <person name="Brambilla E.M."/>
            <person name="Rohde M."/>
            <person name="Sikorski J."/>
            <person name="Pukall R."/>
            <person name="Goker M."/>
            <person name="Detter J.C."/>
            <person name="Woyke T."/>
            <person name="Bristow J."/>
            <person name="Eisen J.A."/>
            <person name="Markowitz V."/>
            <person name="Hugenholtz P."/>
            <person name="Kyrpides N.C."/>
            <person name="Klenk H.P."/>
            <person name="Lapidus A."/>
        </authorList>
    </citation>
    <scope>NUCLEOTIDE SEQUENCE [LARGE SCALE GENOMIC DNA]</scope>
    <source>
        <strain evidence="4">ATCC 35074 / DSM 20540 / JCM 6276 / NBRC 101906 / NCIMB 13154 / VKM Ac-1939 / CCM 2703 / MRP</strain>
    </source>
</reference>
<dbReference type="Proteomes" id="UP000007718">
    <property type="component" value="Chromosome"/>
</dbReference>
<keyword evidence="4" id="KW-1185">Reference proteome</keyword>
<reference evidence="4" key="1">
    <citation type="submission" date="2011-02" db="EMBL/GenBank/DDBJ databases">
        <title>The complete sequence of chromosome of Deinococcus proteolyticus DSM 20540.</title>
        <authorList>
            <consortium name="US DOE Joint Genome Institute (JGI-PGF)"/>
            <person name="Lucas S."/>
            <person name="Copeland A."/>
            <person name="Lapidus A."/>
            <person name="Bruce D."/>
            <person name="Goodwin L."/>
            <person name="Pitluck S."/>
            <person name="Kyrpides N."/>
            <person name="Mavromatis K."/>
            <person name="Pagani I."/>
            <person name="Ivanova N."/>
            <person name="Ovchinnikova G."/>
            <person name="Zeytun A."/>
            <person name="Detter J.C."/>
            <person name="Han C."/>
            <person name="Land M."/>
            <person name="Hauser L."/>
            <person name="Markowitz V."/>
            <person name="Cheng J.-F."/>
            <person name="Hugenholtz P."/>
            <person name="Woyke T."/>
            <person name="Wu D."/>
            <person name="Pukall R."/>
            <person name="Steenblock K."/>
            <person name="Brambilla E."/>
            <person name="Klenk H.-P."/>
            <person name="Eisen J.A."/>
        </authorList>
    </citation>
    <scope>NUCLEOTIDE SEQUENCE [LARGE SCALE GENOMIC DNA]</scope>
    <source>
        <strain evidence="4">ATCC 35074 / DSM 20540 / JCM 6276 / NBRC 101906 / NCIMB 13154 / VKM Ac-1939 / CCM 2703 / MRP</strain>
    </source>
</reference>
<keyword evidence="2" id="KW-1133">Transmembrane helix</keyword>
<feature type="region of interest" description="Disordered" evidence="1">
    <location>
        <begin position="69"/>
        <end position="131"/>
    </location>
</feature>